<accession>A0AAN7ZNU3</accession>
<dbReference type="SUPFAM" id="SSF48371">
    <property type="entry name" value="ARM repeat"/>
    <property type="match status" value="1"/>
</dbReference>
<organism evidence="4 5">
    <name type="scientific">Pyrocoelia pectoralis</name>
    <dbReference type="NCBI Taxonomy" id="417401"/>
    <lineage>
        <taxon>Eukaryota</taxon>
        <taxon>Metazoa</taxon>
        <taxon>Ecdysozoa</taxon>
        <taxon>Arthropoda</taxon>
        <taxon>Hexapoda</taxon>
        <taxon>Insecta</taxon>
        <taxon>Pterygota</taxon>
        <taxon>Neoptera</taxon>
        <taxon>Endopterygota</taxon>
        <taxon>Coleoptera</taxon>
        <taxon>Polyphaga</taxon>
        <taxon>Elateriformia</taxon>
        <taxon>Elateroidea</taxon>
        <taxon>Lampyridae</taxon>
        <taxon>Lampyrinae</taxon>
        <taxon>Pyrocoelia</taxon>
    </lineage>
</organism>
<dbReference type="InterPro" id="IPR011989">
    <property type="entry name" value="ARM-like"/>
</dbReference>
<dbReference type="InterPro" id="IPR016024">
    <property type="entry name" value="ARM-type_fold"/>
</dbReference>
<protein>
    <recommendedName>
        <fullName evidence="3">WAPL domain-containing protein</fullName>
    </recommendedName>
</protein>
<feature type="region of interest" description="Disordered" evidence="2">
    <location>
        <begin position="461"/>
        <end position="481"/>
    </location>
</feature>
<feature type="region of interest" description="Disordered" evidence="2">
    <location>
        <begin position="265"/>
        <end position="293"/>
    </location>
</feature>
<feature type="compositionally biased region" description="Low complexity" evidence="2">
    <location>
        <begin position="168"/>
        <end position="184"/>
    </location>
</feature>
<feature type="region of interest" description="Disordered" evidence="2">
    <location>
        <begin position="76"/>
        <end position="120"/>
    </location>
</feature>
<gene>
    <name evidence="4" type="ORF">RI129_000356</name>
</gene>
<dbReference type="InterPro" id="IPR039874">
    <property type="entry name" value="WAPL"/>
</dbReference>
<feature type="compositionally biased region" description="Basic and acidic residues" evidence="2">
    <location>
        <begin position="395"/>
        <end position="405"/>
    </location>
</feature>
<dbReference type="Pfam" id="PF07814">
    <property type="entry name" value="WAPL"/>
    <property type="match status" value="1"/>
</dbReference>
<evidence type="ECO:0000259" key="3">
    <source>
        <dbReference type="PROSITE" id="PS51271"/>
    </source>
</evidence>
<reference evidence="4 5" key="1">
    <citation type="journal article" date="2024" name="Insects">
        <title>An Improved Chromosome-Level Genome Assembly of the Firefly Pyrocoelia pectoralis.</title>
        <authorList>
            <person name="Fu X."/>
            <person name="Meyer-Rochow V.B."/>
            <person name="Ballantyne L."/>
            <person name="Zhu X."/>
        </authorList>
    </citation>
    <scope>NUCLEOTIDE SEQUENCE [LARGE SCALE GENOMIC DNA]</scope>
    <source>
        <strain evidence="4">XCY_ONT2</strain>
    </source>
</reference>
<evidence type="ECO:0000313" key="5">
    <source>
        <dbReference type="Proteomes" id="UP001329430"/>
    </source>
</evidence>
<name>A0AAN7ZNU3_9COLE</name>
<comment type="similarity">
    <text evidence="1">Belongs to the WAPL family.</text>
</comment>
<dbReference type="EMBL" id="JAVRBK010000001">
    <property type="protein sequence ID" value="KAK5649327.1"/>
    <property type="molecule type" value="Genomic_DNA"/>
</dbReference>
<feature type="compositionally biased region" description="Polar residues" evidence="2">
    <location>
        <begin position="206"/>
        <end position="218"/>
    </location>
</feature>
<feature type="region of interest" description="Disordered" evidence="2">
    <location>
        <begin position="366"/>
        <end position="405"/>
    </location>
</feature>
<dbReference type="PANTHER" id="PTHR22100:SF13">
    <property type="entry name" value="WINGS APART-LIKE PROTEIN HOMOLOG"/>
    <property type="match status" value="1"/>
</dbReference>
<dbReference type="Proteomes" id="UP001329430">
    <property type="component" value="Chromosome 1"/>
</dbReference>
<feature type="compositionally biased region" description="Acidic residues" evidence="2">
    <location>
        <begin position="376"/>
        <end position="386"/>
    </location>
</feature>
<dbReference type="Gene3D" id="1.25.10.10">
    <property type="entry name" value="Leucine-rich Repeat Variant"/>
    <property type="match status" value="1"/>
</dbReference>
<sequence length="1068" mass="119762">MSTRGFGKYRRANCQTNLSFEKLLKENSNCPSAARSTGTIGKWGITSFTSIRAINGLAAGYESEKVETSVNIPKPKKFFKSRNSDQPDSQPAVYSAKSESQGIKHSERSKKSTTSKKFFTSKNNAASEKIVLSANVNNSKRDESKPPIVIRICRGKSQLLSDSDESESTPTPSSTPSTSTITSPRSAKDTVARSPGNIRITRSARRSMQSDPNSSPATADTPGDTFSALFTSPKKELDLSPQYIPAEKYELERKALYDSLLRPDSPKESAAVSENLNPDEPIPIEPATNSTEQLDKIDEGYCDILETETLRTNENECSTDVTYESNIVTEESIEEKSTILLPLDEIPTESEIKDVEADLSVVFSETPSKKQKVDEDSTESENEEIPEPQTRRTTRSMDKPKSFPLEKHKDEVFDKILEKPLHSDPLPLAPVKLVISKKKGSIFKSRSMIADGSKKRRALYKHKWSDDKDGSKNNEENKTEAASIYDEYGFSNEPLMRVTQEGNGDDSETITSIKCTKQDKGYYTVVRNVKKAHQIQEIGEFQEFNDDVEYILDTLQDNNPISTRCLSAITLASKCMAPAFRMHVRAHGTVAKFFKALHDATKDQSLGLCTATVMFVLSQDRLNMDLDRDCLELMLNLLESDVGYQQALDVCGLSTIQLQKNKQKVRELCAEIQSQGHSKHLNLESITVGQLAMETLLSLTSKRAGEWFKEELRELGGLEHIIKTIYECCRQVSDYVVTWTDALLDKLRKIDRCMRVLENVTHNNEENQTYILKYNDGMILDTLVKLYRLCDSEVPLYPVTDITDKESTGTVIREALLVTLKVLINLTHHFNKESMGSALIGAQPGIVEASLHLLLQVPHYIPEQKKFELGVLVLMLLINLIQENNTNKKLLIDAKAPADFESAFACDKSALEALIEQFYSWEESARFAEKRTDAILDGEKEGNESVQYKSNEEFIEETVAKLLQKAGTHMEYTFLASYIVMLLGFLIMNNDEFLQIVRAFLKGHNFSTMVEMLKKFFSFMNLTASAGASSVCAIKATEKVLKYLEDSDKQILNSEVSDLGQLLPQHTL</sequence>
<evidence type="ECO:0000313" key="4">
    <source>
        <dbReference type="EMBL" id="KAK5649327.1"/>
    </source>
</evidence>
<dbReference type="PANTHER" id="PTHR22100">
    <property type="entry name" value="WINGS APART-LIKE PROTEIN HOMOLOG"/>
    <property type="match status" value="1"/>
</dbReference>
<dbReference type="AlphaFoldDB" id="A0AAN7ZNU3"/>
<feature type="compositionally biased region" description="Basic and acidic residues" evidence="2">
    <location>
        <begin position="463"/>
        <end position="479"/>
    </location>
</feature>
<feature type="domain" description="WAPL" evidence="3">
    <location>
        <begin position="516"/>
        <end position="1023"/>
    </location>
</feature>
<dbReference type="FunFam" id="1.25.10.10:FF:000374">
    <property type="entry name" value="Protein wings apart-like"/>
    <property type="match status" value="1"/>
</dbReference>
<dbReference type="PROSITE" id="PS51271">
    <property type="entry name" value="WAPL"/>
    <property type="match status" value="1"/>
</dbReference>
<proteinExistence type="inferred from homology"/>
<dbReference type="InterPro" id="IPR012502">
    <property type="entry name" value="WAPL_dom"/>
</dbReference>
<feature type="region of interest" description="Disordered" evidence="2">
    <location>
        <begin position="157"/>
        <end position="229"/>
    </location>
</feature>
<evidence type="ECO:0000256" key="1">
    <source>
        <dbReference type="ARBA" id="ARBA00006854"/>
    </source>
</evidence>
<dbReference type="InterPro" id="IPR022771">
    <property type="entry name" value="WAPL_C"/>
</dbReference>
<comment type="caution">
    <text evidence="4">The sequence shown here is derived from an EMBL/GenBank/DDBJ whole genome shotgun (WGS) entry which is preliminary data.</text>
</comment>
<evidence type="ECO:0000256" key="2">
    <source>
        <dbReference type="SAM" id="MobiDB-lite"/>
    </source>
</evidence>
<keyword evidence="5" id="KW-1185">Reference proteome</keyword>